<evidence type="ECO:0000313" key="1">
    <source>
        <dbReference type="EMBL" id="BAW19173.1"/>
    </source>
</evidence>
<keyword evidence="2" id="KW-1185">Reference proteome</keyword>
<dbReference type="EMBL" id="AP017924">
    <property type="protein sequence ID" value="BAW19173.1"/>
    <property type="molecule type" value="Genomic_DNA"/>
</dbReference>
<dbReference type="KEGG" id="vg:40074594"/>
<dbReference type="Proteomes" id="UP000222831">
    <property type="component" value="Segment"/>
</dbReference>
<dbReference type="RefSeq" id="YP_009598892.1">
    <property type="nucleotide sequence ID" value="NC_041911.1"/>
</dbReference>
<reference evidence="1 2" key="1">
    <citation type="submission" date="2016-12" db="EMBL/GenBank/DDBJ databases">
        <title>Characterization of two jumbo phages RP12 and RP31 infecting the phytopathogen Ralstonia solanacearum.</title>
        <authorList>
            <person name="Kawasaki T."/>
            <person name="Yoshikawa G."/>
            <person name="Ogata H."/>
            <person name="Yamada T."/>
        </authorList>
    </citation>
    <scope>NUCLEOTIDE SEQUENCE [LARGE SCALE GENOMIC DNA]</scope>
    <source>
        <strain evidence="1 2">RP12</strain>
    </source>
</reference>
<proteinExistence type="predicted"/>
<organism evidence="1 2">
    <name type="scientific">Ralstonia phage RP12</name>
    <dbReference type="NCBI Taxonomy" id="1923889"/>
    <lineage>
        <taxon>Viruses</taxon>
        <taxon>Duplodnaviria</taxon>
        <taxon>Heunggongvirae</taxon>
        <taxon>Uroviricota</taxon>
        <taxon>Caudoviricetes</taxon>
        <taxon>Chimalliviridae</taxon>
        <taxon>Ripduovirus</taxon>
        <taxon>Ripduovirus RP12</taxon>
    </lineage>
</organism>
<dbReference type="GeneID" id="40074594"/>
<sequence>MKKLWDELRQWTRDNGPHVNVVIPAVMPKHPPIELLSPTFPGIYPVRELVVVRAKSRTEQVDKERFLINTDFKLLGVDDNG</sequence>
<protein>
    <submittedName>
        <fullName evidence="1">Uncharacterized protein</fullName>
    </submittedName>
</protein>
<name>A0A1L7N120_9CAUD</name>
<evidence type="ECO:0000313" key="2">
    <source>
        <dbReference type="Proteomes" id="UP000222831"/>
    </source>
</evidence>
<accession>A0A1L7N120</accession>